<sequence>MASPPLYTNLITSTTHKVPVDLAFKPLFSLTAVICPRSSRNAASKPTEDWADDHEVGLDIDSIKLSTPSLNLHRRKIKYAVKGGGGRRRCETSIEEVYAFAGGGDRGSMHKSFVHHNNSPFSTQTFSKQSDPLSPLLSRANTSSSSVSTVSSISTAGVTTVISSASCFSYGDASSSSVQPFQPLEYNYSWGAADAKGEATTSERVKRRKLSDQGLFE</sequence>
<evidence type="ECO:0000313" key="3">
    <source>
        <dbReference type="Proteomes" id="UP001165082"/>
    </source>
</evidence>
<feature type="region of interest" description="Disordered" evidence="1">
    <location>
        <begin position="120"/>
        <end position="141"/>
    </location>
</feature>
<organism evidence="2 3">
    <name type="scientific">Triparma retinervis</name>
    <dbReference type="NCBI Taxonomy" id="2557542"/>
    <lineage>
        <taxon>Eukaryota</taxon>
        <taxon>Sar</taxon>
        <taxon>Stramenopiles</taxon>
        <taxon>Ochrophyta</taxon>
        <taxon>Bolidophyceae</taxon>
        <taxon>Parmales</taxon>
        <taxon>Triparmaceae</taxon>
        <taxon>Triparma</taxon>
    </lineage>
</organism>
<reference evidence="2" key="1">
    <citation type="submission" date="2022-07" db="EMBL/GenBank/DDBJ databases">
        <title>Genome analysis of Parmales, a sister group of diatoms, reveals the evolutionary specialization of diatoms from phago-mixotrophs to photoautotrophs.</title>
        <authorList>
            <person name="Ban H."/>
            <person name="Sato S."/>
            <person name="Yoshikawa S."/>
            <person name="Kazumasa Y."/>
            <person name="Nakamura Y."/>
            <person name="Ichinomiya M."/>
            <person name="Saitoh K."/>
            <person name="Sato N."/>
            <person name="Blanc-Mathieu R."/>
            <person name="Endo H."/>
            <person name="Kuwata A."/>
            <person name="Ogata H."/>
        </authorList>
    </citation>
    <scope>NUCLEOTIDE SEQUENCE</scope>
</reference>
<evidence type="ECO:0000256" key="1">
    <source>
        <dbReference type="SAM" id="MobiDB-lite"/>
    </source>
</evidence>
<feature type="compositionally biased region" description="Basic and acidic residues" evidence="1">
    <location>
        <begin position="195"/>
        <end position="204"/>
    </location>
</feature>
<evidence type="ECO:0000313" key="2">
    <source>
        <dbReference type="EMBL" id="GMH56386.1"/>
    </source>
</evidence>
<keyword evidence="3" id="KW-1185">Reference proteome</keyword>
<protein>
    <submittedName>
        <fullName evidence="2">Uncharacterized protein</fullName>
    </submittedName>
</protein>
<name>A0A9W6ZQ82_9STRA</name>
<gene>
    <name evidence="2" type="ORF">TrRE_jg6096</name>
</gene>
<dbReference type="AlphaFoldDB" id="A0A9W6ZQ82"/>
<dbReference type="Proteomes" id="UP001165082">
    <property type="component" value="Unassembled WGS sequence"/>
</dbReference>
<accession>A0A9W6ZQ82</accession>
<dbReference type="EMBL" id="BRXZ01004870">
    <property type="protein sequence ID" value="GMH56386.1"/>
    <property type="molecule type" value="Genomic_DNA"/>
</dbReference>
<feature type="compositionally biased region" description="Polar residues" evidence="1">
    <location>
        <begin position="120"/>
        <end position="132"/>
    </location>
</feature>
<comment type="caution">
    <text evidence="2">The sequence shown here is derived from an EMBL/GenBank/DDBJ whole genome shotgun (WGS) entry which is preliminary data.</text>
</comment>
<feature type="region of interest" description="Disordered" evidence="1">
    <location>
        <begin position="195"/>
        <end position="217"/>
    </location>
</feature>
<proteinExistence type="predicted"/>